<dbReference type="NCBIfam" id="NF005677">
    <property type="entry name" value="PRK07471.1"/>
    <property type="match status" value="1"/>
</dbReference>
<protein>
    <submittedName>
        <fullName evidence="2">DNA polymerase III, delta prime subunit, putative</fullName>
    </submittedName>
</protein>
<name>Q2CCB8_OCEGH</name>
<dbReference type="InterPro" id="IPR027417">
    <property type="entry name" value="P-loop_NTPase"/>
</dbReference>
<dbReference type="Pfam" id="PF13177">
    <property type="entry name" value="DNA_pol3_delta2"/>
    <property type="match status" value="1"/>
</dbReference>
<sequence length="379" mass="40437">MPVSADLPAPDQIEGAPHPRETPLLYGQARAEAGFLDAWESGRLHSGWLLTGPRGVGKATLAWKIAAFLLAEPADDGLFGAPPRPDRLGLAPDHPDMRLILAGAHPRLHLVRRGPNDKGDKLSADIRADVVRGMKRFFQLSAADGGRRAVIVDAADEMNVSAANSLLKELEEPPERTTLLLVSHQPSRLLPTIRSRCRELRLAPLGPDDMAAALAQAGVEVAETEALAALAAGSVGEAIRLVRQDGLALYGDLVKLLSGAPRIDRPAAIKLAESCTGRANDRRFEMTLDLLDRLLARIARAGIVGAPDVQGAPGEARLLTRLSPDAGAARRWAELSQTLIERSRHGRAVNLDPASLILDMVFKIEETARATAAASEAQA</sequence>
<dbReference type="InterPro" id="IPR050238">
    <property type="entry name" value="DNA_Rep/Repair_Clamp_Loader"/>
</dbReference>
<proteinExistence type="predicted"/>
<dbReference type="STRING" id="314256.OG2516_07208"/>
<organism evidence="2 3">
    <name type="scientific">Oceanicola granulosus (strain ATCC BAA-861 / DSM 15982 / KCTC 12143 / HTCC2516)</name>
    <dbReference type="NCBI Taxonomy" id="314256"/>
    <lineage>
        <taxon>Bacteria</taxon>
        <taxon>Pseudomonadati</taxon>
        <taxon>Pseudomonadota</taxon>
        <taxon>Alphaproteobacteria</taxon>
        <taxon>Rhodobacterales</taxon>
        <taxon>Roseobacteraceae</taxon>
        <taxon>Oceanicola</taxon>
    </lineage>
</organism>
<evidence type="ECO:0000313" key="2">
    <source>
        <dbReference type="EMBL" id="EAR50315.1"/>
    </source>
</evidence>
<dbReference type="GO" id="GO:0006261">
    <property type="term" value="P:DNA-templated DNA replication"/>
    <property type="evidence" value="ECO:0007669"/>
    <property type="project" value="TreeGrafter"/>
</dbReference>
<dbReference type="SUPFAM" id="SSF52540">
    <property type="entry name" value="P-loop containing nucleoside triphosphate hydrolases"/>
    <property type="match status" value="1"/>
</dbReference>
<keyword evidence="3" id="KW-1185">Reference proteome</keyword>
<dbReference type="PANTHER" id="PTHR11669">
    <property type="entry name" value="REPLICATION FACTOR C / DNA POLYMERASE III GAMMA-TAU SUBUNIT"/>
    <property type="match status" value="1"/>
</dbReference>
<dbReference type="PANTHER" id="PTHR11669:SF8">
    <property type="entry name" value="DNA POLYMERASE III SUBUNIT DELTA"/>
    <property type="match status" value="1"/>
</dbReference>
<comment type="caution">
    <text evidence="2">The sequence shown here is derived from an EMBL/GenBank/DDBJ whole genome shotgun (WGS) entry which is preliminary data.</text>
</comment>
<dbReference type="AlphaFoldDB" id="Q2CCB8"/>
<reference evidence="2 3" key="1">
    <citation type="journal article" date="2010" name="J. Bacteriol.">
        <title>Genome sequences of Oceanicola granulosus HTCC2516(T) and Oceanicola batsensis HTCC2597(TDelta).</title>
        <authorList>
            <person name="Thrash J.C."/>
            <person name="Cho J.C."/>
            <person name="Vergin K.L."/>
            <person name="Giovannoni S.J."/>
        </authorList>
    </citation>
    <scope>NUCLEOTIDE SEQUENCE [LARGE SCALE GENOMIC DNA]</scope>
    <source>
        <strain evidence="3">ATCC BAA-861 / DSM 15982 / KCTC 12143 / HTCC2516</strain>
    </source>
</reference>
<dbReference type="EMBL" id="AAOT01000031">
    <property type="protein sequence ID" value="EAR50315.1"/>
    <property type="molecule type" value="Genomic_DNA"/>
</dbReference>
<accession>Q2CCB8</accession>
<dbReference type="Proteomes" id="UP000003635">
    <property type="component" value="Unassembled WGS sequence"/>
</dbReference>
<dbReference type="Gene3D" id="3.40.50.300">
    <property type="entry name" value="P-loop containing nucleotide triphosphate hydrolases"/>
    <property type="match status" value="1"/>
</dbReference>
<evidence type="ECO:0000256" key="1">
    <source>
        <dbReference type="SAM" id="MobiDB-lite"/>
    </source>
</evidence>
<dbReference type="HOGENOM" id="CLU_006229_4_4_5"/>
<dbReference type="RefSeq" id="WP_007254967.1">
    <property type="nucleotide sequence ID" value="NZ_CH724107.1"/>
</dbReference>
<dbReference type="OrthoDB" id="9811073at2"/>
<gene>
    <name evidence="2" type="ORF">OG2516_07208</name>
</gene>
<dbReference type="eggNOG" id="COG0470">
    <property type="taxonomic scope" value="Bacteria"/>
</dbReference>
<dbReference type="GO" id="GO:0009360">
    <property type="term" value="C:DNA polymerase III complex"/>
    <property type="evidence" value="ECO:0007669"/>
    <property type="project" value="TreeGrafter"/>
</dbReference>
<evidence type="ECO:0000313" key="3">
    <source>
        <dbReference type="Proteomes" id="UP000003635"/>
    </source>
</evidence>
<feature type="region of interest" description="Disordered" evidence="1">
    <location>
        <begin position="1"/>
        <end position="20"/>
    </location>
</feature>